<comment type="caution">
    <text evidence="2">The sequence shown here is derived from an EMBL/GenBank/DDBJ whole genome shotgun (WGS) entry which is preliminary data.</text>
</comment>
<dbReference type="AlphaFoldDB" id="A0AAW2L0M1"/>
<dbReference type="EMBL" id="JACGWJ010000026">
    <property type="protein sequence ID" value="KAL0312174.1"/>
    <property type="molecule type" value="Genomic_DNA"/>
</dbReference>
<evidence type="ECO:0000256" key="1">
    <source>
        <dbReference type="SAM" id="MobiDB-lite"/>
    </source>
</evidence>
<gene>
    <name evidence="2" type="ORF">Sradi_5616700</name>
</gene>
<reference evidence="2" key="2">
    <citation type="journal article" date="2024" name="Plant">
        <title>Genomic evolution and insights into agronomic trait innovations of Sesamum species.</title>
        <authorList>
            <person name="Miao H."/>
            <person name="Wang L."/>
            <person name="Qu L."/>
            <person name="Liu H."/>
            <person name="Sun Y."/>
            <person name="Le M."/>
            <person name="Wang Q."/>
            <person name="Wei S."/>
            <person name="Zheng Y."/>
            <person name="Lin W."/>
            <person name="Duan Y."/>
            <person name="Cao H."/>
            <person name="Xiong S."/>
            <person name="Wang X."/>
            <person name="Wei L."/>
            <person name="Li C."/>
            <person name="Ma Q."/>
            <person name="Ju M."/>
            <person name="Zhao R."/>
            <person name="Li G."/>
            <person name="Mu C."/>
            <person name="Tian Q."/>
            <person name="Mei H."/>
            <person name="Zhang T."/>
            <person name="Gao T."/>
            <person name="Zhang H."/>
        </authorList>
    </citation>
    <scope>NUCLEOTIDE SEQUENCE</scope>
    <source>
        <strain evidence="2">G02</strain>
    </source>
</reference>
<proteinExistence type="predicted"/>
<name>A0AAW2L0M1_SESRA</name>
<organism evidence="2">
    <name type="scientific">Sesamum radiatum</name>
    <name type="common">Black benniseed</name>
    <dbReference type="NCBI Taxonomy" id="300843"/>
    <lineage>
        <taxon>Eukaryota</taxon>
        <taxon>Viridiplantae</taxon>
        <taxon>Streptophyta</taxon>
        <taxon>Embryophyta</taxon>
        <taxon>Tracheophyta</taxon>
        <taxon>Spermatophyta</taxon>
        <taxon>Magnoliopsida</taxon>
        <taxon>eudicotyledons</taxon>
        <taxon>Gunneridae</taxon>
        <taxon>Pentapetalae</taxon>
        <taxon>asterids</taxon>
        <taxon>lamiids</taxon>
        <taxon>Lamiales</taxon>
        <taxon>Pedaliaceae</taxon>
        <taxon>Sesamum</taxon>
    </lineage>
</organism>
<sequence>MEQNLRKGRFRESIAGKPLATLDELLARAEKYIRIEETSDVRTITLPKEEQKKGVNPGDPRTIVKETADAGHPLT</sequence>
<evidence type="ECO:0000313" key="2">
    <source>
        <dbReference type="EMBL" id="KAL0312174.1"/>
    </source>
</evidence>
<reference evidence="2" key="1">
    <citation type="submission" date="2020-06" db="EMBL/GenBank/DDBJ databases">
        <authorList>
            <person name="Li T."/>
            <person name="Hu X."/>
            <person name="Zhang T."/>
            <person name="Song X."/>
            <person name="Zhang H."/>
            <person name="Dai N."/>
            <person name="Sheng W."/>
            <person name="Hou X."/>
            <person name="Wei L."/>
        </authorList>
    </citation>
    <scope>NUCLEOTIDE SEQUENCE</scope>
    <source>
        <strain evidence="2">G02</strain>
        <tissue evidence="2">Leaf</tissue>
    </source>
</reference>
<feature type="region of interest" description="Disordered" evidence="1">
    <location>
        <begin position="47"/>
        <end position="75"/>
    </location>
</feature>
<protein>
    <submittedName>
        <fullName evidence="2">Uncharacterized protein</fullName>
    </submittedName>
</protein>
<accession>A0AAW2L0M1</accession>